<feature type="signal peptide" evidence="3">
    <location>
        <begin position="1"/>
        <end position="23"/>
    </location>
</feature>
<evidence type="ECO:0000313" key="4">
    <source>
        <dbReference type="EMBL" id="MBB6691714.1"/>
    </source>
</evidence>
<comment type="caution">
    <text evidence="4">The sequence shown here is derived from an EMBL/GenBank/DDBJ whole genome shotgun (WGS) entry which is preliminary data.</text>
</comment>
<evidence type="ECO:0000256" key="2">
    <source>
        <dbReference type="SAM" id="Phobius"/>
    </source>
</evidence>
<dbReference type="Proteomes" id="UP000553776">
    <property type="component" value="Unassembled WGS sequence"/>
</dbReference>
<feature type="transmembrane region" description="Helical" evidence="2">
    <location>
        <begin position="233"/>
        <end position="253"/>
    </location>
</feature>
<reference evidence="4 5" key="1">
    <citation type="submission" date="2020-08" db="EMBL/GenBank/DDBJ databases">
        <title>Cohnella phylogeny.</title>
        <authorList>
            <person name="Dunlap C."/>
        </authorList>
    </citation>
    <scope>NUCLEOTIDE SEQUENCE [LARGE SCALE GENOMIC DNA]</scope>
    <source>
        <strain evidence="4 5">DSM 25239</strain>
    </source>
</reference>
<keyword evidence="3" id="KW-0732">Signal</keyword>
<evidence type="ECO:0000256" key="1">
    <source>
        <dbReference type="SAM" id="MobiDB-lite"/>
    </source>
</evidence>
<proteinExistence type="predicted"/>
<dbReference type="EMBL" id="JACJVR010000034">
    <property type="protein sequence ID" value="MBB6691714.1"/>
    <property type="molecule type" value="Genomic_DNA"/>
</dbReference>
<dbReference type="RefSeq" id="WP_185135711.1">
    <property type="nucleotide sequence ID" value="NZ_BORM01000011.1"/>
</dbReference>
<feature type="chain" id="PRO_5038657238" description="LPXTG-motif cell wall-anchored protein" evidence="3">
    <location>
        <begin position="24"/>
        <end position="257"/>
    </location>
</feature>
<organism evidence="4 5">
    <name type="scientific">Cohnella xylanilytica</name>
    <dbReference type="NCBI Taxonomy" id="557555"/>
    <lineage>
        <taxon>Bacteria</taxon>
        <taxon>Bacillati</taxon>
        <taxon>Bacillota</taxon>
        <taxon>Bacilli</taxon>
        <taxon>Bacillales</taxon>
        <taxon>Paenibacillaceae</taxon>
        <taxon>Cohnella</taxon>
    </lineage>
</organism>
<gene>
    <name evidence="4" type="ORF">H7B90_09915</name>
</gene>
<keyword evidence="2" id="KW-0812">Transmembrane</keyword>
<feature type="region of interest" description="Disordered" evidence="1">
    <location>
        <begin position="205"/>
        <end position="226"/>
    </location>
</feature>
<evidence type="ECO:0008006" key="6">
    <source>
        <dbReference type="Google" id="ProtNLM"/>
    </source>
</evidence>
<evidence type="ECO:0000256" key="3">
    <source>
        <dbReference type="SAM" id="SignalP"/>
    </source>
</evidence>
<evidence type="ECO:0000313" key="5">
    <source>
        <dbReference type="Proteomes" id="UP000553776"/>
    </source>
</evidence>
<accession>A0A841U1A7</accession>
<keyword evidence="2" id="KW-0472">Membrane</keyword>
<sequence length="257" mass="27527">MIHTTSRLLVVLCALFWLAPASAGAYSYGNANTEDIAVAFNDINAKLSAGTPDWAGAQAAYDERKAEMGSHFGEQVPKELDAAFAAKDKDRVLADMKGVLVLNIERRFKYAKEGFSDYNQAKLLLAKARATFEALRPHMAGKLSDEELKKIDGQFDTALTALGNPGLFGVGKQESDPKLFEATLQEIDDKIRPLFPFEGGTITDDAGEEAGAASSSPSAGHAPMEEADKTNPAVTIGVLAGVVIVGGAIAWRLRRRK</sequence>
<feature type="compositionally biased region" description="Low complexity" evidence="1">
    <location>
        <begin position="209"/>
        <end position="222"/>
    </location>
</feature>
<keyword evidence="5" id="KW-1185">Reference proteome</keyword>
<name>A0A841U1A7_9BACL</name>
<keyword evidence="2" id="KW-1133">Transmembrane helix</keyword>
<protein>
    <recommendedName>
        <fullName evidence="6">LPXTG-motif cell wall-anchored protein</fullName>
    </recommendedName>
</protein>
<dbReference type="AlphaFoldDB" id="A0A841U1A7"/>